<dbReference type="RefSeq" id="WP_162658158.1">
    <property type="nucleotide sequence ID" value="NZ_LR593887.1"/>
</dbReference>
<sequence>MWRSLAMMWLVGCAVGCGTSAPPTNKPGKPQVYVVNDPLRSFATTIGGQWVDVHFPIPADEDPDFWKPDAATLSAYQSADLILLNGATYGKWLTHAPLPQAVQVDTSSAFASKFIAIEGSVTHSHGAAGEHSHSGTASLTWLDLRQAKQQAEAVGIALTGILPETAHPEIHERTQKLVATLNELDAQMETLVTGNRAVKCVGSHPVFQYWARRYGVTLPTVHWEASDVPNKDAIAELEAILKTHPATWMIWESDPNPEAVQLLEKRGIRSVTFHTLGDKSDGPSFVERMQANLKALQPVFAR</sequence>
<keyword evidence="2" id="KW-1185">Reference proteome</keyword>
<dbReference type="AlphaFoldDB" id="A0A6C2YNN4"/>
<dbReference type="SUPFAM" id="SSF53807">
    <property type="entry name" value="Helical backbone' metal receptor"/>
    <property type="match status" value="1"/>
</dbReference>
<dbReference type="InterPro" id="IPR050492">
    <property type="entry name" value="Bact_metal-bind_prot9"/>
</dbReference>
<protein>
    <recommendedName>
        <fullName evidence="3">Adhesion lipoprotein</fullName>
    </recommendedName>
</protein>
<dbReference type="Gene3D" id="3.40.50.1980">
    <property type="entry name" value="Nitrogenase molybdenum iron protein domain"/>
    <property type="match status" value="2"/>
</dbReference>
<dbReference type="EMBL" id="LR593887">
    <property type="protein sequence ID" value="VTS03225.1"/>
    <property type="molecule type" value="Genomic_DNA"/>
</dbReference>
<dbReference type="Proteomes" id="UP000464378">
    <property type="component" value="Chromosome"/>
</dbReference>
<dbReference type="KEGG" id="tim:GMBLW1_09140"/>
<dbReference type="GO" id="GO:0046872">
    <property type="term" value="F:metal ion binding"/>
    <property type="evidence" value="ECO:0007669"/>
    <property type="project" value="InterPro"/>
</dbReference>
<evidence type="ECO:0000313" key="1">
    <source>
        <dbReference type="EMBL" id="VIP03046.1"/>
    </source>
</evidence>
<dbReference type="EMBL" id="LR586016">
    <property type="protein sequence ID" value="VIP03046.1"/>
    <property type="molecule type" value="Genomic_DNA"/>
</dbReference>
<evidence type="ECO:0008006" key="3">
    <source>
        <dbReference type="Google" id="ProtNLM"/>
    </source>
</evidence>
<dbReference type="PANTHER" id="PTHR42953">
    <property type="entry name" value="HIGH-AFFINITY ZINC UPTAKE SYSTEM PROTEIN ZNUA-RELATED"/>
    <property type="match status" value="1"/>
</dbReference>
<evidence type="ECO:0000313" key="2">
    <source>
        <dbReference type="Proteomes" id="UP000464378"/>
    </source>
</evidence>
<gene>
    <name evidence="1" type="ORF">GMBLW1_09140</name>
</gene>
<reference evidence="1" key="1">
    <citation type="submission" date="2019-04" db="EMBL/GenBank/DDBJ databases">
        <authorList>
            <consortium name="Science for Life Laboratories"/>
        </authorList>
    </citation>
    <scope>NUCLEOTIDE SEQUENCE</scope>
    <source>
        <strain evidence="1">MBLW1</strain>
    </source>
</reference>
<dbReference type="Pfam" id="PF01297">
    <property type="entry name" value="ZnuA"/>
    <property type="match status" value="1"/>
</dbReference>
<dbReference type="GO" id="GO:0030001">
    <property type="term" value="P:metal ion transport"/>
    <property type="evidence" value="ECO:0007669"/>
    <property type="project" value="InterPro"/>
</dbReference>
<dbReference type="InterPro" id="IPR006127">
    <property type="entry name" value="ZnuA-like"/>
</dbReference>
<name>A0A6C2YNN4_9BACT</name>
<dbReference type="InParanoid" id="A0A6C2YNN4"/>
<organism evidence="1">
    <name type="scientific">Tuwongella immobilis</name>
    <dbReference type="NCBI Taxonomy" id="692036"/>
    <lineage>
        <taxon>Bacteria</taxon>
        <taxon>Pseudomonadati</taxon>
        <taxon>Planctomycetota</taxon>
        <taxon>Planctomycetia</taxon>
        <taxon>Gemmatales</taxon>
        <taxon>Gemmataceae</taxon>
        <taxon>Tuwongella</taxon>
    </lineage>
</organism>
<proteinExistence type="predicted"/>
<accession>A0A6C2YNN4</accession>